<dbReference type="InterPro" id="IPR001463">
    <property type="entry name" value="Na/Ala_symport"/>
</dbReference>
<dbReference type="KEGG" id="paa:Paes_1871"/>
<comment type="subcellular location">
    <subcellularLocation>
        <location evidence="1 8">Cell membrane</location>
        <topology evidence="1 8">Multi-pass membrane protein</topology>
    </subcellularLocation>
</comment>
<keyword evidence="3 8" id="KW-0813">Transport</keyword>
<evidence type="ECO:0000256" key="1">
    <source>
        <dbReference type="ARBA" id="ARBA00004651"/>
    </source>
</evidence>
<keyword evidence="7 8" id="KW-0472">Membrane</keyword>
<keyword evidence="8" id="KW-0769">Symport</keyword>
<keyword evidence="4 8" id="KW-1003">Cell membrane</keyword>
<feature type="transmembrane region" description="Helical" evidence="8">
    <location>
        <begin position="417"/>
        <end position="440"/>
    </location>
</feature>
<accession>B4S4I7</accession>
<evidence type="ECO:0000256" key="7">
    <source>
        <dbReference type="ARBA" id="ARBA00023136"/>
    </source>
</evidence>
<dbReference type="PANTHER" id="PTHR30330:SF3">
    <property type="entry name" value="TRANSCRIPTIONAL REGULATOR, LRP FAMILY"/>
    <property type="match status" value="1"/>
</dbReference>
<dbReference type="PRINTS" id="PR00175">
    <property type="entry name" value="NAALASMPORT"/>
</dbReference>
<dbReference type="Pfam" id="PF01235">
    <property type="entry name" value="Na_Ala_symp"/>
    <property type="match status" value="1"/>
</dbReference>
<sequence length="524" mass="56055">MAFFGHISSKTAHFVMKKILLTLAGLIGILSFPLPLLAEKAVASGVDQRINEAMAPLTAFMFRIVFFSVPLGGVMVPFVLVWLIVAALVFTVYMKFINIRGFGHAIDLVRGVYDAPDQQGGEVSHFQALTAALSATVGLGNIAGVAVAITLGGPGATFWMIMGGLFGMSSKFVECTLGVKYRKINSNGSVSGGPMYYLSRGFAEKGFPGAGKVLAFFFALMCVGGSFGGGNMFQANQAFRQTVIATGGEQSLLFEQGWVFGLVMALLVGVVIIGGIKGIVRVTSKLVPVMVAIYVSASLFILFSSFDQLPAAFSAIVNGAFSPEAIYGGVIGVLIQGFKRAAFSNEAGIGSAPIAHSAVKTDEPVTEGLVALLEPFLDTVVICTMTALVIIISGLYIEQGSDGIALTSSAFGQAISWFPYILSVAVLLFAFSTMISWSYYGLKAWTYIFGESRLADVSYKLLFCMFIVIGSAMNLGTVIDFTDAMIFAMSFPNIIGLYILAPTVRRELDDYFLRLNEGEIRRFR</sequence>
<keyword evidence="5 8" id="KW-0812">Transmembrane</keyword>
<dbReference type="NCBIfam" id="TIGR00835">
    <property type="entry name" value="agcS"/>
    <property type="match status" value="1"/>
</dbReference>
<feature type="transmembrane region" description="Helical" evidence="8">
    <location>
        <begin position="461"/>
        <end position="479"/>
    </location>
</feature>
<feature type="transmembrane region" description="Helical" evidence="8">
    <location>
        <begin position="376"/>
        <end position="397"/>
    </location>
</feature>
<evidence type="ECO:0000256" key="3">
    <source>
        <dbReference type="ARBA" id="ARBA00022448"/>
    </source>
</evidence>
<gene>
    <name evidence="9" type="ordered locus">Paes_1871</name>
</gene>
<evidence type="ECO:0000256" key="5">
    <source>
        <dbReference type="ARBA" id="ARBA00022692"/>
    </source>
</evidence>
<feature type="transmembrane region" description="Helical" evidence="8">
    <location>
        <begin position="62"/>
        <end position="90"/>
    </location>
</feature>
<feature type="transmembrane region" description="Helical" evidence="8">
    <location>
        <begin position="258"/>
        <end position="279"/>
    </location>
</feature>
<comment type="similarity">
    <text evidence="2 8">Belongs to the alanine or glycine:cation symporter (AGCS) (TC 2.A.25) family.</text>
</comment>
<evidence type="ECO:0000256" key="8">
    <source>
        <dbReference type="RuleBase" id="RU363064"/>
    </source>
</evidence>
<organism evidence="9 10">
    <name type="scientific">Prosthecochloris aestuarii (strain DSM 271 / SK 413)</name>
    <dbReference type="NCBI Taxonomy" id="290512"/>
    <lineage>
        <taxon>Bacteria</taxon>
        <taxon>Pseudomonadati</taxon>
        <taxon>Chlorobiota</taxon>
        <taxon>Chlorobiia</taxon>
        <taxon>Chlorobiales</taxon>
        <taxon>Chlorobiaceae</taxon>
        <taxon>Prosthecochloris</taxon>
    </lineage>
</organism>
<evidence type="ECO:0000313" key="10">
    <source>
        <dbReference type="Proteomes" id="UP000002725"/>
    </source>
</evidence>
<evidence type="ECO:0000313" key="9">
    <source>
        <dbReference type="EMBL" id="ACF46883.1"/>
    </source>
</evidence>
<keyword evidence="10" id="KW-1185">Reference proteome</keyword>
<feature type="transmembrane region" description="Helical" evidence="8">
    <location>
        <begin position="213"/>
        <end position="233"/>
    </location>
</feature>
<dbReference type="EMBL" id="CP001108">
    <property type="protein sequence ID" value="ACF46883.1"/>
    <property type="molecule type" value="Genomic_DNA"/>
</dbReference>
<dbReference type="GO" id="GO:0005886">
    <property type="term" value="C:plasma membrane"/>
    <property type="evidence" value="ECO:0007669"/>
    <property type="project" value="UniProtKB-SubCell"/>
</dbReference>
<protein>
    <submittedName>
        <fullName evidence="9">Amino acid carrier protein</fullName>
    </submittedName>
</protein>
<proteinExistence type="inferred from homology"/>
<dbReference type="Proteomes" id="UP000002725">
    <property type="component" value="Chromosome"/>
</dbReference>
<reference evidence="9" key="1">
    <citation type="submission" date="2008-06" db="EMBL/GenBank/DDBJ databases">
        <title>Complete sequence of chromosome of Prosthecochloris aestuarii DSM 271.</title>
        <authorList>
            <consortium name="US DOE Joint Genome Institute"/>
            <person name="Lucas S."/>
            <person name="Copeland A."/>
            <person name="Lapidus A."/>
            <person name="Glavina del Rio T."/>
            <person name="Dalin E."/>
            <person name="Tice H."/>
            <person name="Bruce D."/>
            <person name="Goodwin L."/>
            <person name="Pitluck S."/>
            <person name="Schmutz J."/>
            <person name="Larimer F."/>
            <person name="Land M."/>
            <person name="Hauser L."/>
            <person name="Kyrpides N."/>
            <person name="Anderson I."/>
            <person name="Liu Z."/>
            <person name="Li T."/>
            <person name="Zhao F."/>
            <person name="Overmann J."/>
            <person name="Bryant D.A."/>
            <person name="Richardson P."/>
        </authorList>
    </citation>
    <scope>NUCLEOTIDE SEQUENCE [LARGE SCALE GENOMIC DNA]</scope>
    <source>
        <strain evidence="9">DSM 271</strain>
    </source>
</reference>
<dbReference type="PANTHER" id="PTHR30330">
    <property type="entry name" value="AGSS FAMILY TRANSPORTER, SODIUM-ALANINE"/>
    <property type="match status" value="1"/>
</dbReference>
<dbReference type="HOGENOM" id="CLU_024867_1_1_10"/>
<dbReference type="Gene3D" id="1.20.1740.10">
    <property type="entry name" value="Amino acid/polyamine transporter I"/>
    <property type="match status" value="1"/>
</dbReference>
<evidence type="ECO:0000256" key="2">
    <source>
        <dbReference type="ARBA" id="ARBA00009261"/>
    </source>
</evidence>
<feature type="transmembrane region" description="Helical" evidence="8">
    <location>
        <begin position="156"/>
        <end position="173"/>
    </location>
</feature>
<feature type="transmembrane region" description="Helical" evidence="8">
    <location>
        <begin position="312"/>
        <end position="335"/>
    </location>
</feature>
<name>B4S4I7_PROA2</name>
<dbReference type="eggNOG" id="COG1115">
    <property type="taxonomic scope" value="Bacteria"/>
</dbReference>
<dbReference type="GO" id="GO:0005283">
    <property type="term" value="F:amino acid:sodium symporter activity"/>
    <property type="evidence" value="ECO:0007669"/>
    <property type="project" value="InterPro"/>
</dbReference>
<feature type="transmembrane region" description="Helical" evidence="8">
    <location>
        <begin position="485"/>
        <end position="504"/>
    </location>
</feature>
<keyword evidence="6 8" id="KW-1133">Transmembrane helix</keyword>
<dbReference type="STRING" id="290512.Paes_1871"/>
<dbReference type="AlphaFoldDB" id="B4S4I7"/>
<feature type="transmembrane region" description="Helical" evidence="8">
    <location>
        <begin position="128"/>
        <end position="150"/>
    </location>
</feature>
<evidence type="ECO:0000256" key="6">
    <source>
        <dbReference type="ARBA" id="ARBA00022989"/>
    </source>
</evidence>
<evidence type="ECO:0000256" key="4">
    <source>
        <dbReference type="ARBA" id="ARBA00022475"/>
    </source>
</evidence>
<feature type="transmembrane region" description="Helical" evidence="8">
    <location>
        <begin position="286"/>
        <end position="306"/>
    </location>
</feature>